<protein>
    <submittedName>
        <fullName evidence="1">Uncharacterized protein</fullName>
    </submittedName>
</protein>
<dbReference type="RefSeq" id="WP_273612575.1">
    <property type="nucleotide sequence ID" value="NZ_CP117416.1"/>
</dbReference>
<evidence type="ECO:0000313" key="1">
    <source>
        <dbReference type="EMBL" id="WCT54021.1"/>
    </source>
</evidence>
<dbReference type="Proteomes" id="UP001220509">
    <property type="component" value="Chromosome"/>
</dbReference>
<dbReference type="AlphaFoldDB" id="A0AAX3LXD8"/>
<accession>A0AAX3LXD8</accession>
<dbReference type="EMBL" id="CP117416">
    <property type="protein sequence ID" value="WCT54021.1"/>
    <property type="molecule type" value="Genomic_DNA"/>
</dbReference>
<sequence length="213" mass="25487">MSEYTIGHLIQRKHSELLEDFNPLFTGHLNEHWTLFFMKDTSFKKKVPDSIYQISNTVPVLHFDHAEDHGWSYEIISNGISKAHFDYNYELEEISLHQMALDRYPKEDPVELLYTNPDFEGVRSQLLTELHQNPAYQEQLQQLFQNCHVEQFTLFEVSPEQIEQLKQIMTQKHLDQLDFMHDLVDQFKEILNLQKMSWISPERLEDDEFDLEL</sequence>
<gene>
    <name evidence="1" type="ORF">PQ456_12460</name>
</gene>
<evidence type="ECO:0000313" key="2">
    <source>
        <dbReference type="Proteomes" id="UP001220509"/>
    </source>
</evidence>
<keyword evidence="2" id="KW-1185">Reference proteome</keyword>
<organism evidence="1 2">
    <name type="scientific">Paenibacillus kyungheensis</name>
    <dbReference type="NCBI Taxonomy" id="1452732"/>
    <lineage>
        <taxon>Bacteria</taxon>
        <taxon>Bacillati</taxon>
        <taxon>Bacillota</taxon>
        <taxon>Bacilli</taxon>
        <taxon>Bacillales</taxon>
        <taxon>Paenibacillaceae</taxon>
        <taxon>Paenibacillus</taxon>
    </lineage>
</organism>
<proteinExistence type="predicted"/>
<name>A0AAX3LXD8_9BACL</name>
<reference evidence="1 2" key="1">
    <citation type="submission" date="2023-02" db="EMBL/GenBank/DDBJ databases">
        <title>Genome sequence of Paenibacillus kyungheensis KACC 18744.</title>
        <authorList>
            <person name="Kim S."/>
            <person name="Heo J."/>
            <person name="Kwon S.-W."/>
        </authorList>
    </citation>
    <scope>NUCLEOTIDE SEQUENCE [LARGE SCALE GENOMIC DNA]</scope>
    <source>
        <strain evidence="1 2">KACC 18744</strain>
    </source>
</reference>
<dbReference type="KEGG" id="pka:PQ456_12460"/>